<accession>A0A9P6J3V7</accession>
<sequence length="297" mass="32995">MLINPAAQSPITMRRSPGNYHRRSVSCLAVASHHEHYNHPSYYITNGRLCDMIEGSASPTHQTRHAKRKSEGTISPEQVQKGLTNAGVTNVDASASNVKDKSEAHIVLARPIVPSPSTAVTRPYSSASTPKGRVPIISIFTIGEPRDELSAIFFNPAKQDEILDVVSPVNTPRRSLLSDLLNSQGTPSRLEQAANRRRMLKSMRRYSVDVHEMDFNLSRPSTRVAPMEGIPSEEEPPMLINGRQGFNTTPTVRYLRNPCHATVKTKLLPSTYRSLSRRGNGDDEEGPDYFGPEDRVW</sequence>
<dbReference type="EMBL" id="JAAAHW010006577">
    <property type="protein sequence ID" value="KAF9958244.1"/>
    <property type="molecule type" value="Genomic_DNA"/>
</dbReference>
<keyword evidence="3" id="KW-1185">Reference proteome</keyword>
<reference evidence="2" key="1">
    <citation type="journal article" date="2020" name="Fungal Divers.">
        <title>Resolving the Mortierellaceae phylogeny through synthesis of multi-gene phylogenetics and phylogenomics.</title>
        <authorList>
            <person name="Vandepol N."/>
            <person name="Liber J."/>
            <person name="Desiro A."/>
            <person name="Na H."/>
            <person name="Kennedy M."/>
            <person name="Barry K."/>
            <person name="Grigoriev I.V."/>
            <person name="Miller A.N."/>
            <person name="O'Donnell K."/>
            <person name="Stajich J.E."/>
            <person name="Bonito G."/>
        </authorList>
    </citation>
    <scope>NUCLEOTIDE SEQUENCE</scope>
    <source>
        <strain evidence="2">MES-2147</strain>
    </source>
</reference>
<feature type="region of interest" description="Disordered" evidence="1">
    <location>
        <begin position="273"/>
        <end position="297"/>
    </location>
</feature>
<dbReference type="AlphaFoldDB" id="A0A9P6J3V7"/>
<evidence type="ECO:0000313" key="3">
    <source>
        <dbReference type="Proteomes" id="UP000749646"/>
    </source>
</evidence>
<gene>
    <name evidence="2" type="ORF">BGZ65_001583</name>
</gene>
<feature type="compositionally biased region" description="Polar residues" evidence="1">
    <location>
        <begin position="72"/>
        <end position="82"/>
    </location>
</feature>
<dbReference type="Proteomes" id="UP000749646">
    <property type="component" value="Unassembled WGS sequence"/>
</dbReference>
<proteinExistence type="predicted"/>
<protein>
    <submittedName>
        <fullName evidence="2">Uncharacterized protein</fullName>
    </submittedName>
</protein>
<feature type="region of interest" description="Disordered" evidence="1">
    <location>
        <begin position="58"/>
        <end position="82"/>
    </location>
</feature>
<organism evidence="2 3">
    <name type="scientific">Modicella reniformis</name>
    <dbReference type="NCBI Taxonomy" id="1440133"/>
    <lineage>
        <taxon>Eukaryota</taxon>
        <taxon>Fungi</taxon>
        <taxon>Fungi incertae sedis</taxon>
        <taxon>Mucoromycota</taxon>
        <taxon>Mortierellomycotina</taxon>
        <taxon>Mortierellomycetes</taxon>
        <taxon>Mortierellales</taxon>
        <taxon>Mortierellaceae</taxon>
        <taxon>Modicella</taxon>
    </lineage>
</organism>
<dbReference type="OrthoDB" id="2435510at2759"/>
<comment type="caution">
    <text evidence="2">The sequence shown here is derived from an EMBL/GenBank/DDBJ whole genome shotgun (WGS) entry which is preliminary data.</text>
</comment>
<evidence type="ECO:0000256" key="1">
    <source>
        <dbReference type="SAM" id="MobiDB-lite"/>
    </source>
</evidence>
<name>A0A9P6J3V7_9FUNG</name>
<evidence type="ECO:0000313" key="2">
    <source>
        <dbReference type="EMBL" id="KAF9958244.1"/>
    </source>
</evidence>